<evidence type="ECO:0000313" key="2">
    <source>
        <dbReference type="Proteomes" id="UP000318833"/>
    </source>
</evidence>
<evidence type="ECO:0008006" key="3">
    <source>
        <dbReference type="Google" id="ProtNLM"/>
    </source>
</evidence>
<dbReference type="AlphaFoldDB" id="A0A554VEQ5"/>
<evidence type="ECO:0000313" key="1">
    <source>
        <dbReference type="EMBL" id="TSE05587.1"/>
    </source>
</evidence>
<reference evidence="1 2" key="1">
    <citation type="submission" date="2019-07" db="EMBL/GenBank/DDBJ databases">
        <title>The draft genome sequence of Aquimarina algiphila M91.</title>
        <authorList>
            <person name="Meng X."/>
        </authorList>
    </citation>
    <scope>NUCLEOTIDE SEQUENCE [LARGE SCALE GENOMIC DNA]</scope>
    <source>
        <strain evidence="1 2">M91</strain>
    </source>
</reference>
<accession>A0A554VEQ5</accession>
<proteinExistence type="predicted"/>
<name>A0A554VEQ5_9FLAO</name>
<sequence length="151" mass="17987">MDKKLIYSDTIFNKIKEDFESIEIEKLQFEIWTELPNEYLNSYYENEKKIEPNKLEFEEWSENITSRPEPIYSVAIFENKIVSSIYSGNVYGERNLNLWHTNNRFRRQQIGKGVLLNLLKTIFEKNNKSIIKAWDITSEGVDNILTTYGFE</sequence>
<keyword evidence="2" id="KW-1185">Reference proteome</keyword>
<gene>
    <name evidence="1" type="ORF">FOF46_22330</name>
</gene>
<comment type="caution">
    <text evidence="1">The sequence shown here is derived from an EMBL/GenBank/DDBJ whole genome shotgun (WGS) entry which is preliminary data.</text>
</comment>
<dbReference type="InterPro" id="IPR016181">
    <property type="entry name" value="Acyl_CoA_acyltransferase"/>
</dbReference>
<dbReference type="Proteomes" id="UP000318833">
    <property type="component" value="Unassembled WGS sequence"/>
</dbReference>
<organism evidence="1 2">
    <name type="scientific">Aquimarina algiphila</name>
    <dbReference type="NCBI Taxonomy" id="2047982"/>
    <lineage>
        <taxon>Bacteria</taxon>
        <taxon>Pseudomonadati</taxon>
        <taxon>Bacteroidota</taxon>
        <taxon>Flavobacteriia</taxon>
        <taxon>Flavobacteriales</taxon>
        <taxon>Flavobacteriaceae</taxon>
        <taxon>Aquimarina</taxon>
    </lineage>
</organism>
<dbReference type="EMBL" id="VLNR01000058">
    <property type="protein sequence ID" value="TSE05587.1"/>
    <property type="molecule type" value="Genomic_DNA"/>
</dbReference>
<dbReference type="Gene3D" id="3.40.630.30">
    <property type="match status" value="1"/>
</dbReference>
<dbReference type="SUPFAM" id="SSF55729">
    <property type="entry name" value="Acyl-CoA N-acyltransferases (Nat)"/>
    <property type="match status" value="1"/>
</dbReference>
<protein>
    <recommendedName>
        <fullName evidence="3">GNAT family N-acetyltransferase</fullName>
    </recommendedName>
</protein>
<dbReference type="RefSeq" id="WP_143917978.1">
    <property type="nucleotide sequence ID" value="NZ_CANMIK010000063.1"/>
</dbReference>